<dbReference type="GO" id="GO:0007338">
    <property type="term" value="P:single fertilization"/>
    <property type="evidence" value="ECO:0007669"/>
    <property type="project" value="UniProtKB-KW"/>
</dbReference>
<keyword evidence="4 12" id="KW-0812">Transmembrane</keyword>
<dbReference type="InterPro" id="IPR018928">
    <property type="entry name" value="HAP2/GCS1_dom"/>
</dbReference>
<reference evidence="14 15" key="1">
    <citation type="journal article" date="2019" name="Sci. Rep.">
        <title>Nanopore sequencing improves the draft genome of the human pathogenic amoeba Naegleria fowleri.</title>
        <authorList>
            <person name="Liechti N."/>
            <person name="Schurch N."/>
            <person name="Bruggmann R."/>
            <person name="Wittwer M."/>
        </authorList>
    </citation>
    <scope>NUCLEOTIDE SEQUENCE [LARGE SCALE GENOMIC DNA]</scope>
    <source>
        <strain evidence="14 15">ATCC 30894</strain>
    </source>
</reference>
<dbReference type="PANTHER" id="PTHR31764">
    <property type="entry name" value="PROTEIN HAPLESS 2"/>
    <property type="match status" value="1"/>
</dbReference>
<keyword evidence="9" id="KW-1015">Disulfide bond</keyword>
<dbReference type="GeneID" id="68118690"/>
<evidence type="ECO:0000256" key="1">
    <source>
        <dbReference type="ARBA" id="ARBA00004251"/>
    </source>
</evidence>
<name>A0A6A5CAY9_NAEFO</name>
<dbReference type="AlphaFoldDB" id="A0A6A5CAY9"/>
<dbReference type="GO" id="GO:0005886">
    <property type="term" value="C:plasma membrane"/>
    <property type="evidence" value="ECO:0007669"/>
    <property type="project" value="UniProtKB-SubCell"/>
</dbReference>
<gene>
    <name evidence="14" type="ORF">FDP41_011475</name>
</gene>
<keyword evidence="15" id="KW-1185">Reference proteome</keyword>
<sequence>MEISEDTNSVITMFVDADQLTFLYSKSMAEITSAQVSTFQSLSKEGELKVTIKNIGTSLCSYVISISKCSSNILPTVEQRIELHQSEESSINFPIRTSTELAASNECTVSLMYSDGEKIKDLLVKFDSKDAFQKAIDGSIDQTGKVQTEGDNSANQCKCGSPFDVICIVLHSCIDYIIGWVAAIVGIIAIPIVFVFMWRCGLFGLLFQSCKCCACCCSLLPKGIMKCLISPYKKKKNRSKKKSKKRTSHSSESSDGESKSKKKKKKKQRRNRYRNSMRMMNDGDHALWTYYNPSSSSFMKTQQMYGKHLKPNPSYEMIENECYEPVARYYK</sequence>
<dbReference type="VEuPathDB" id="AmoebaDB:NF0131670"/>
<comment type="subcellular location">
    <subcellularLocation>
        <location evidence="1">Cell membrane</location>
        <topology evidence="1">Single-pass type I membrane protein</topology>
    </subcellularLocation>
</comment>
<keyword evidence="5" id="KW-0732">Signal</keyword>
<protein>
    <recommendedName>
        <fullName evidence="13">Generative cell specific-1/HAP2 domain-containing protein</fullName>
    </recommendedName>
</protein>
<evidence type="ECO:0000259" key="13">
    <source>
        <dbReference type="Pfam" id="PF10699"/>
    </source>
</evidence>
<dbReference type="InterPro" id="IPR040326">
    <property type="entry name" value="HAP2/GCS1"/>
</dbReference>
<evidence type="ECO:0000313" key="14">
    <source>
        <dbReference type="EMBL" id="KAF0982545.1"/>
    </source>
</evidence>
<evidence type="ECO:0000313" key="15">
    <source>
        <dbReference type="Proteomes" id="UP000444721"/>
    </source>
</evidence>
<comment type="caution">
    <text evidence="14">The sequence shown here is derived from an EMBL/GenBank/DDBJ whole genome shotgun (WGS) entry which is preliminary data.</text>
</comment>
<keyword evidence="8 12" id="KW-0472">Membrane</keyword>
<feature type="compositionally biased region" description="Basic residues" evidence="11">
    <location>
        <begin position="260"/>
        <end position="275"/>
    </location>
</feature>
<feature type="region of interest" description="Disordered" evidence="11">
    <location>
        <begin position="238"/>
        <end position="276"/>
    </location>
</feature>
<evidence type="ECO:0000256" key="8">
    <source>
        <dbReference type="ARBA" id="ARBA00023136"/>
    </source>
</evidence>
<organism evidence="14 15">
    <name type="scientific">Naegleria fowleri</name>
    <name type="common">Brain eating amoeba</name>
    <dbReference type="NCBI Taxonomy" id="5763"/>
    <lineage>
        <taxon>Eukaryota</taxon>
        <taxon>Discoba</taxon>
        <taxon>Heterolobosea</taxon>
        <taxon>Tetramitia</taxon>
        <taxon>Eutetramitia</taxon>
        <taxon>Vahlkampfiidae</taxon>
        <taxon>Naegleria</taxon>
    </lineage>
</organism>
<proteinExistence type="inferred from homology"/>
<evidence type="ECO:0000256" key="6">
    <source>
        <dbReference type="ARBA" id="ARBA00022989"/>
    </source>
</evidence>
<feature type="transmembrane region" description="Helical" evidence="12">
    <location>
        <begin position="177"/>
        <end position="198"/>
    </location>
</feature>
<dbReference type="Pfam" id="PF10699">
    <property type="entry name" value="HAP2-GCS1"/>
    <property type="match status" value="1"/>
</dbReference>
<keyword evidence="7" id="KW-0446">Lipid-binding</keyword>
<keyword evidence="10" id="KW-0278">Fertilization</keyword>
<dbReference type="GO" id="GO:0008289">
    <property type="term" value="F:lipid binding"/>
    <property type="evidence" value="ECO:0007669"/>
    <property type="project" value="UniProtKB-KW"/>
</dbReference>
<comment type="similarity">
    <text evidence="2">Belongs to the HAP2/GCS1 family.</text>
</comment>
<feature type="compositionally biased region" description="Basic residues" evidence="11">
    <location>
        <begin position="238"/>
        <end position="248"/>
    </location>
</feature>
<evidence type="ECO:0000256" key="2">
    <source>
        <dbReference type="ARBA" id="ARBA00010929"/>
    </source>
</evidence>
<evidence type="ECO:0000256" key="9">
    <source>
        <dbReference type="ARBA" id="ARBA00023157"/>
    </source>
</evidence>
<evidence type="ECO:0000256" key="3">
    <source>
        <dbReference type="ARBA" id="ARBA00022475"/>
    </source>
</evidence>
<evidence type="ECO:0000256" key="10">
    <source>
        <dbReference type="ARBA" id="ARBA00023279"/>
    </source>
</evidence>
<evidence type="ECO:0000256" key="4">
    <source>
        <dbReference type="ARBA" id="ARBA00022692"/>
    </source>
</evidence>
<evidence type="ECO:0000256" key="5">
    <source>
        <dbReference type="ARBA" id="ARBA00022729"/>
    </source>
</evidence>
<dbReference type="Proteomes" id="UP000444721">
    <property type="component" value="Unassembled WGS sequence"/>
</dbReference>
<dbReference type="VEuPathDB" id="AmoebaDB:NfTy_018770"/>
<feature type="domain" description="Generative cell specific-1/HAP2" evidence="13">
    <location>
        <begin position="1"/>
        <end position="174"/>
    </location>
</feature>
<dbReference type="OrthoDB" id="272303at2759"/>
<dbReference type="VEuPathDB" id="AmoebaDB:FDP41_011475"/>
<dbReference type="PANTHER" id="PTHR31764:SF0">
    <property type="entry name" value="GENERATIVE CELL SPECIFIC-1_HAP2 DOMAIN-CONTAINING PROTEIN"/>
    <property type="match status" value="1"/>
</dbReference>
<dbReference type="EMBL" id="VFQX01000009">
    <property type="protein sequence ID" value="KAF0982545.1"/>
    <property type="molecule type" value="Genomic_DNA"/>
</dbReference>
<evidence type="ECO:0000256" key="7">
    <source>
        <dbReference type="ARBA" id="ARBA00023121"/>
    </source>
</evidence>
<evidence type="ECO:0000256" key="12">
    <source>
        <dbReference type="SAM" id="Phobius"/>
    </source>
</evidence>
<keyword evidence="3" id="KW-1003">Cell membrane</keyword>
<accession>A0A6A5CAY9</accession>
<keyword evidence="6 12" id="KW-1133">Transmembrane helix</keyword>
<dbReference type="RefSeq" id="XP_044567258.1">
    <property type="nucleotide sequence ID" value="XM_044701887.1"/>
</dbReference>
<evidence type="ECO:0000256" key="11">
    <source>
        <dbReference type="SAM" id="MobiDB-lite"/>
    </source>
</evidence>